<accession>F7NKB9</accession>
<feature type="domain" description="DUF551" evidence="1">
    <location>
        <begin position="46"/>
        <end position="79"/>
    </location>
</feature>
<dbReference type="Proteomes" id="UP000003240">
    <property type="component" value="Unassembled WGS sequence"/>
</dbReference>
<dbReference type="STRING" id="1009370.ALO_12661"/>
<name>F7NKB9_9FIRM</name>
<proteinExistence type="predicted"/>
<dbReference type="EMBL" id="AFGF01000107">
    <property type="protein sequence ID" value="EGO63560.1"/>
    <property type="molecule type" value="Genomic_DNA"/>
</dbReference>
<dbReference type="RefSeq" id="WP_004096201.1">
    <property type="nucleotide sequence ID" value="NZ_AFGF01000107.1"/>
</dbReference>
<reference evidence="2 3" key="1">
    <citation type="journal article" date="2011" name="EMBO J.">
        <title>Structural diversity of bacterial flagellar motors.</title>
        <authorList>
            <person name="Chen S."/>
            <person name="Beeby M."/>
            <person name="Murphy G.E."/>
            <person name="Leadbetter J.R."/>
            <person name="Hendrixson D.R."/>
            <person name="Briegel A."/>
            <person name="Li Z."/>
            <person name="Shi J."/>
            <person name="Tocheva E.I."/>
            <person name="Muller A."/>
            <person name="Dobro M.J."/>
            <person name="Jensen G.J."/>
        </authorList>
    </citation>
    <scope>NUCLEOTIDE SEQUENCE [LARGE SCALE GENOMIC DNA]</scope>
    <source>
        <strain evidence="2 3">DSM 6540</strain>
    </source>
</reference>
<evidence type="ECO:0000313" key="3">
    <source>
        <dbReference type="Proteomes" id="UP000003240"/>
    </source>
</evidence>
<evidence type="ECO:0000313" key="2">
    <source>
        <dbReference type="EMBL" id="EGO63560.1"/>
    </source>
</evidence>
<sequence length="149" mass="16777">MSILDRLNRGEITVSIGVDNHNRTEDQIMAAGELLELAMAGDRMRWIPVTERMPEGGEPVIVAVGKPERYVLKYAAYVPSGIEEIEIGRFGTMFASDFAQGDDYTPEFIPEGWHEIQNLFGDTELLLEVDENVFAWMEPPTLSGREMAR</sequence>
<dbReference type="InterPro" id="IPR007539">
    <property type="entry name" value="DUF551"/>
</dbReference>
<comment type="caution">
    <text evidence="2">The sequence shown here is derived from an EMBL/GenBank/DDBJ whole genome shotgun (WGS) entry which is preliminary data.</text>
</comment>
<protein>
    <recommendedName>
        <fullName evidence="1">DUF551 domain-containing protein</fullName>
    </recommendedName>
</protein>
<evidence type="ECO:0000259" key="1">
    <source>
        <dbReference type="Pfam" id="PF04448"/>
    </source>
</evidence>
<keyword evidence="3" id="KW-1185">Reference proteome</keyword>
<dbReference type="AlphaFoldDB" id="F7NKB9"/>
<organism evidence="2 3">
    <name type="scientific">Acetonema longum DSM 6540</name>
    <dbReference type="NCBI Taxonomy" id="1009370"/>
    <lineage>
        <taxon>Bacteria</taxon>
        <taxon>Bacillati</taxon>
        <taxon>Bacillota</taxon>
        <taxon>Negativicutes</taxon>
        <taxon>Acetonemataceae</taxon>
        <taxon>Acetonema</taxon>
    </lineage>
</organism>
<dbReference type="Pfam" id="PF04448">
    <property type="entry name" value="DUF551"/>
    <property type="match status" value="1"/>
</dbReference>
<gene>
    <name evidence="2" type="ORF">ALO_12661</name>
</gene>